<dbReference type="EMBL" id="BAABCA010000004">
    <property type="protein sequence ID" value="GAA4236530.1"/>
    <property type="molecule type" value="Genomic_DNA"/>
</dbReference>
<dbReference type="InterPro" id="IPR006140">
    <property type="entry name" value="D-isomer_DH_NAD-bd"/>
</dbReference>
<name>A0ABP8CAJ6_9FLAO</name>
<sequence length="309" mass="34995">MSIVLIFENKDATPWLNALKKKLPNTTIEVYPNVKNKDPITFAICWKPSKNVLEQFTNLKVIQSAGASIDHITNSQILPNNITITRIVDEKLSSDMWEFLITIVLAQLKNLKTYSKQNAEYIWQQHPYKSIKNTTISILGLGKIGAYVALKFAQLGFNVKGWSNSKKEISNVKSYCGKNEFNSFLNQSDFLINILPLTAQTKGILNKKTLEKLPKNAYLINVGRGEHLVDNDLIELLDNAMLAGAFLDVFRTEPLPKEHAFWQHLKIEITPHVASLTNVTSASNQITENYKRFLNKETLINTVSINKGY</sequence>
<gene>
    <name evidence="4" type="ORF">GCM10022291_21070</name>
</gene>
<evidence type="ECO:0000256" key="2">
    <source>
        <dbReference type="ARBA" id="ARBA00023027"/>
    </source>
</evidence>
<dbReference type="Pfam" id="PF02826">
    <property type="entry name" value="2-Hacid_dh_C"/>
    <property type="match status" value="1"/>
</dbReference>
<dbReference type="SUPFAM" id="SSF51735">
    <property type="entry name" value="NAD(P)-binding Rossmann-fold domains"/>
    <property type="match status" value="1"/>
</dbReference>
<protein>
    <submittedName>
        <fullName evidence="4">Glyoxylate/hydroxypyruvate reductase A</fullName>
    </submittedName>
</protein>
<dbReference type="RefSeq" id="WP_344788188.1">
    <property type="nucleotide sequence ID" value="NZ_BAABCA010000004.1"/>
</dbReference>
<keyword evidence="5" id="KW-1185">Reference proteome</keyword>
<dbReference type="InterPro" id="IPR036291">
    <property type="entry name" value="NAD(P)-bd_dom_sf"/>
</dbReference>
<comment type="caution">
    <text evidence="4">The sequence shown here is derived from an EMBL/GenBank/DDBJ whole genome shotgun (WGS) entry which is preliminary data.</text>
</comment>
<dbReference type="PANTHER" id="PTHR43333:SF1">
    <property type="entry name" value="D-ISOMER SPECIFIC 2-HYDROXYACID DEHYDROGENASE NAD-BINDING DOMAIN-CONTAINING PROTEIN"/>
    <property type="match status" value="1"/>
</dbReference>
<dbReference type="SUPFAM" id="SSF52283">
    <property type="entry name" value="Formate/glycerate dehydrogenase catalytic domain-like"/>
    <property type="match status" value="1"/>
</dbReference>
<dbReference type="CDD" id="cd12164">
    <property type="entry name" value="GDH_like_2"/>
    <property type="match status" value="1"/>
</dbReference>
<evidence type="ECO:0000313" key="5">
    <source>
        <dbReference type="Proteomes" id="UP001501496"/>
    </source>
</evidence>
<evidence type="ECO:0000259" key="3">
    <source>
        <dbReference type="Pfam" id="PF02826"/>
    </source>
</evidence>
<feature type="domain" description="D-isomer specific 2-hydroxyacid dehydrogenase NAD-binding" evidence="3">
    <location>
        <begin position="102"/>
        <end position="274"/>
    </location>
</feature>
<proteinExistence type="predicted"/>
<accession>A0ABP8CAJ6</accession>
<dbReference type="InterPro" id="IPR029753">
    <property type="entry name" value="D-isomer_DH_CS"/>
</dbReference>
<reference evidence="5" key="1">
    <citation type="journal article" date="2019" name="Int. J. Syst. Evol. Microbiol.">
        <title>The Global Catalogue of Microorganisms (GCM) 10K type strain sequencing project: providing services to taxonomists for standard genome sequencing and annotation.</title>
        <authorList>
            <consortium name="The Broad Institute Genomics Platform"/>
            <consortium name="The Broad Institute Genome Sequencing Center for Infectious Disease"/>
            <person name="Wu L."/>
            <person name="Ma J."/>
        </authorList>
    </citation>
    <scope>NUCLEOTIDE SEQUENCE [LARGE SCALE GENOMIC DNA]</scope>
    <source>
        <strain evidence="5">JCM 17630</strain>
    </source>
</reference>
<dbReference type="PANTHER" id="PTHR43333">
    <property type="entry name" value="2-HACID_DH_C DOMAIN-CONTAINING PROTEIN"/>
    <property type="match status" value="1"/>
</dbReference>
<dbReference type="PROSITE" id="PS00671">
    <property type="entry name" value="D_2_HYDROXYACID_DH_3"/>
    <property type="match status" value="1"/>
</dbReference>
<evidence type="ECO:0000313" key="4">
    <source>
        <dbReference type="EMBL" id="GAA4236530.1"/>
    </source>
</evidence>
<organism evidence="4 5">
    <name type="scientific">Postechiella marina</name>
    <dbReference type="NCBI Taxonomy" id="943941"/>
    <lineage>
        <taxon>Bacteria</taxon>
        <taxon>Pseudomonadati</taxon>
        <taxon>Bacteroidota</taxon>
        <taxon>Flavobacteriia</taxon>
        <taxon>Flavobacteriales</taxon>
        <taxon>Flavobacteriaceae</taxon>
        <taxon>Postechiella</taxon>
    </lineage>
</organism>
<dbReference type="Proteomes" id="UP001501496">
    <property type="component" value="Unassembled WGS sequence"/>
</dbReference>
<evidence type="ECO:0000256" key="1">
    <source>
        <dbReference type="ARBA" id="ARBA00023002"/>
    </source>
</evidence>
<keyword evidence="1" id="KW-0560">Oxidoreductase</keyword>
<keyword evidence="2" id="KW-0520">NAD</keyword>
<dbReference type="Gene3D" id="3.40.50.720">
    <property type="entry name" value="NAD(P)-binding Rossmann-like Domain"/>
    <property type="match status" value="2"/>
</dbReference>